<keyword evidence="5" id="KW-1185">Reference proteome</keyword>
<organism evidence="4 5">
    <name type="scientific">Inhella gelatinilytica</name>
    <dbReference type="NCBI Taxonomy" id="2795030"/>
    <lineage>
        <taxon>Bacteria</taxon>
        <taxon>Pseudomonadati</taxon>
        <taxon>Pseudomonadota</taxon>
        <taxon>Betaproteobacteria</taxon>
        <taxon>Burkholderiales</taxon>
        <taxon>Sphaerotilaceae</taxon>
        <taxon>Inhella</taxon>
    </lineage>
</organism>
<dbReference type="Gene3D" id="3.90.550.10">
    <property type="entry name" value="Spore Coat Polysaccharide Biosynthesis Protein SpsA, Chain A"/>
    <property type="match status" value="1"/>
</dbReference>
<comment type="caution">
    <text evidence="4">The sequence shown here is derived from an EMBL/GenBank/DDBJ whole genome shotgun (WGS) entry which is preliminary data.</text>
</comment>
<feature type="transmembrane region" description="Helical" evidence="1">
    <location>
        <begin position="310"/>
        <end position="336"/>
    </location>
</feature>
<accession>A0A931NF57</accession>
<proteinExistence type="predicted"/>
<feature type="domain" description="Glycosyltransferase 2-like" evidence="2">
    <location>
        <begin position="5"/>
        <end position="164"/>
    </location>
</feature>
<dbReference type="CDD" id="cd04179">
    <property type="entry name" value="DPM_DPG-synthase_like"/>
    <property type="match status" value="1"/>
</dbReference>
<dbReference type="PANTHER" id="PTHR48090">
    <property type="entry name" value="UNDECAPRENYL-PHOSPHATE 4-DEOXY-4-FORMAMIDO-L-ARABINOSE TRANSFERASE-RELATED"/>
    <property type="match status" value="1"/>
</dbReference>
<dbReference type="InterPro" id="IPR029044">
    <property type="entry name" value="Nucleotide-diphossugar_trans"/>
</dbReference>
<keyword evidence="1" id="KW-0812">Transmembrane</keyword>
<gene>
    <name evidence="4" type="ORF">I7X43_09990</name>
</gene>
<evidence type="ECO:0000259" key="3">
    <source>
        <dbReference type="Pfam" id="PF26629"/>
    </source>
</evidence>
<dbReference type="Pfam" id="PF00535">
    <property type="entry name" value="Glycos_transf_2"/>
    <property type="match status" value="1"/>
</dbReference>
<reference evidence="4" key="1">
    <citation type="submission" date="2020-12" db="EMBL/GenBank/DDBJ databases">
        <title>The genome sequence of Inhella sp. 4Y17.</title>
        <authorList>
            <person name="Liu Y."/>
        </authorList>
    </citation>
    <scope>NUCLEOTIDE SEQUENCE</scope>
    <source>
        <strain evidence="4">4Y10</strain>
    </source>
</reference>
<dbReference type="PANTHER" id="PTHR48090:SF7">
    <property type="entry name" value="RFBJ PROTEIN"/>
    <property type="match status" value="1"/>
</dbReference>
<dbReference type="EMBL" id="JAEDAL010000004">
    <property type="protein sequence ID" value="MBH9553176.1"/>
    <property type="molecule type" value="Genomic_DNA"/>
</dbReference>
<dbReference type="InterPro" id="IPR001173">
    <property type="entry name" value="Glyco_trans_2-like"/>
</dbReference>
<dbReference type="AlphaFoldDB" id="A0A931NF57"/>
<dbReference type="Pfam" id="PF26629">
    <property type="entry name" value="GT2_TM_C"/>
    <property type="match status" value="1"/>
</dbReference>
<keyword evidence="1" id="KW-1133">Transmembrane helix</keyword>
<keyword evidence="1" id="KW-0472">Membrane</keyword>
<dbReference type="SUPFAM" id="SSF53448">
    <property type="entry name" value="Nucleotide-diphospho-sugar transferases"/>
    <property type="match status" value="1"/>
</dbReference>
<dbReference type="InterPro" id="IPR050256">
    <property type="entry name" value="Glycosyltransferase_2"/>
</dbReference>
<evidence type="ECO:0000313" key="5">
    <source>
        <dbReference type="Proteomes" id="UP000620139"/>
    </source>
</evidence>
<feature type="transmembrane region" description="Helical" evidence="1">
    <location>
        <begin position="267"/>
        <end position="289"/>
    </location>
</feature>
<name>A0A931NF57_9BURK</name>
<dbReference type="Proteomes" id="UP000620139">
    <property type="component" value="Unassembled WGS sequence"/>
</dbReference>
<sequence length="385" mass="41748">MTRLTILMPCLNEAETLGACIQKAQRWIAHRGIEAEVLVADNGSTDGSQAIAESLGARVLPVPRRGYGAALNAGAMGARGEFIIMGDSDDSYDFSQLDAFVDRLEAGDDLVMGNRFKGGIAPGAMPWKNRYIGNPVLSWIGRLLFKCPVRDFHCGLRGFRRDAFLRMGLRTTGMEFASEMVIKATLLKMRISEVPTTLSPDGRSRPPHLRPWRDGWRHLRFMLLFSPRWLFWLPGLALLVGSSALYVPLLMGPLQLGHVALDVHTLMYAQAGLLLGTSAMSFGLLVRMVGAREGLLEDRQLLRWLRESPALEVGGLLGLGLIGAGLYWGLSSVWAWGSSGYGQLPPASLMREVSAAVTLGSLGGLGLLTSLVVGFLSLPTAESSL</sequence>
<evidence type="ECO:0000259" key="2">
    <source>
        <dbReference type="Pfam" id="PF00535"/>
    </source>
</evidence>
<feature type="transmembrane region" description="Helical" evidence="1">
    <location>
        <begin position="356"/>
        <end position="378"/>
    </location>
</feature>
<dbReference type="InterPro" id="IPR058718">
    <property type="entry name" value="Agl6_TM_C"/>
</dbReference>
<feature type="domain" description="Low-salt glycan biosynthesis hexosyltransferase Agl6 C-terminal transmembrane region" evidence="3">
    <location>
        <begin position="285"/>
        <end position="376"/>
    </location>
</feature>
<evidence type="ECO:0000256" key="1">
    <source>
        <dbReference type="SAM" id="Phobius"/>
    </source>
</evidence>
<protein>
    <submittedName>
        <fullName evidence="4">Glycosyltransferase family 2 protein</fullName>
    </submittedName>
</protein>
<evidence type="ECO:0000313" key="4">
    <source>
        <dbReference type="EMBL" id="MBH9553176.1"/>
    </source>
</evidence>
<feature type="transmembrane region" description="Helical" evidence="1">
    <location>
        <begin position="229"/>
        <end position="247"/>
    </location>
</feature>
<dbReference type="RefSeq" id="WP_198100798.1">
    <property type="nucleotide sequence ID" value="NZ_JAEDAL010000004.1"/>
</dbReference>